<sequence length="90" mass="10765">MFYKENILPRSICIFLKKNYKIVSIEQFRGYRMRNSGSISEFVTSRIFYYGSFLTGNPLRNTVRNNVITNWFFYSIYSYPPDPNFFSINA</sequence>
<dbReference type="EMBL" id="BMDJ01000002">
    <property type="protein sequence ID" value="GGI23778.1"/>
    <property type="molecule type" value="Genomic_DNA"/>
</dbReference>
<reference evidence="2" key="1">
    <citation type="journal article" date="2019" name="Int. J. Syst. Evol. Microbiol.">
        <title>The Global Catalogue of Microorganisms (GCM) 10K type strain sequencing project: providing services to taxonomists for standard genome sequencing and annotation.</title>
        <authorList>
            <consortium name="The Broad Institute Genomics Platform"/>
            <consortium name="The Broad Institute Genome Sequencing Center for Infectious Disease"/>
            <person name="Wu L."/>
            <person name="Ma J."/>
        </authorList>
    </citation>
    <scope>NUCLEOTIDE SEQUENCE [LARGE SCALE GENOMIC DNA]</scope>
    <source>
        <strain evidence="2">CCM 8939</strain>
    </source>
</reference>
<keyword evidence="2" id="KW-1185">Reference proteome</keyword>
<proteinExistence type="predicted"/>
<evidence type="ECO:0000313" key="2">
    <source>
        <dbReference type="Proteomes" id="UP000645390"/>
    </source>
</evidence>
<dbReference type="Proteomes" id="UP000645390">
    <property type="component" value="Unassembled WGS sequence"/>
</dbReference>
<accession>A0ABQ2BDQ4</accession>
<protein>
    <submittedName>
        <fullName evidence="1">Uncharacterized protein</fullName>
    </submittedName>
</protein>
<comment type="caution">
    <text evidence="1">The sequence shown here is derived from an EMBL/GenBank/DDBJ whole genome shotgun (WGS) entry which is preliminary data.</text>
</comment>
<evidence type="ECO:0000313" key="1">
    <source>
        <dbReference type="EMBL" id="GGI23778.1"/>
    </source>
</evidence>
<name>A0ABQ2BDQ4_9SPHI</name>
<gene>
    <name evidence="1" type="ORF">GCM10008119_09360</name>
</gene>
<organism evidence="1 2">
    <name type="scientific">Pedobacter mendelii</name>
    <dbReference type="NCBI Taxonomy" id="1908240"/>
    <lineage>
        <taxon>Bacteria</taxon>
        <taxon>Pseudomonadati</taxon>
        <taxon>Bacteroidota</taxon>
        <taxon>Sphingobacteriia</taxon>
        <taxon>Sphingobacteriales</taxon>
        <taxon>Sphingobacteriaceae</taxon>
        <taxon>Pedobacter</taxon>
    </lineage>
</organism>